<feature type="domain" description="FAD dependent oxidoreductase" evidence="2">
    <location>
        <begin position="39"/>
        <end position="429"/>
    </location>
</feature>
<dbReference type="RefSeq" id="XP_069206381.1">
    <property type="nucleotide sequence ID" value="XM_069356540.1"/>
</dbReference>
<dbReference type="GeneID" id="95989179"/>
<dbReference type="Gene3D" id="3.30.9.10">
    <property type="entry name" value="D-Amino Acid Oxidase, subunit A, domain 2"/>
    <property type="match status" value="1"/>
</dbReference>
<feature type="region of interest" description="Disordered" evidence="1">
    <location>
        <begin position="1"/>
        <end position="20"/>
    </location>
</feature>
<dbReference type="EMBL" id="JBBXJM010000006">
    <property type="protein sequence ID" value="KAL1406437.1"/>
    <property type="molecule type" value="Genomic_DNA"/>
</dbReference>
<dbReference type="Pfam" id="PF01266">
    <property type="entry name" value="DAO"/>
    <property type="match status" value="1"/>
</dbReference>
<organism evidence="3 4">
    <name type="scientific">Vanrija albida</name>
    <dbReference type="NCBI Taxonomy" id="181172"/>
    <lineage>
        <taxon>Eukaryota</taxon>
        <taxon>Fungi</taxon>
        <taxon>Dikarya</taxon>
        <taxon>Basidiomycota</taxon>
        <taxon>Agaricomycotina</taxon>
        <taxon>Tremellomycetes</taxon>
        <taxon>Trichosporonales</taxon>
        <taxon>Trichosporonaceae</taxon>
        <taxon>Vanrija</taxon>
    </lineage>
</organism>
<feature type="compositionally biased region" description="Polar residues" evidence="1">
    <location>
        <begin position="8"/>
        <end position="20"/>
    </location>
</feature>
<protein>
    <recommendedName>
        <fullName evidence="2">FAD dependent oxidoreductase domain-containing protein</fullName>
    </recommendedName>
</protein>
<dbReference type="InterPro" id="IPR036188">
    <property type="entry name" value="FAD/NAD-bd_sf"/>
</dbReference>
<accession>A0ABR3PVH4</accession>
<dbReference type="InterPro" id="IPR006076">
    <property type="entry name" value="FAD-dep_OxRdtase"/>
</dbReference>
<dbReference type="PANTHER" id="PTHR13847">
    <property type="entry name" value="SARCOSINE DEHYDROGENASE-RELATED"/>
    <property type="match status" value="1"/>
</dbReference>
<proteinExistence type="predicted"/>
<dbReference type="Proteomes" id="UP001565368">
    <property type="component" value="Unassembled WGS sequence"/>
</dbReference>
<dbReference type="PANTHER" id="PTHR13847:SF260">
    <property type="entry name" value="FAD DEPENDENT OXIDOREDUCTASE DOMAIN-CONTAINING PROTEIN"/>
    <property type="match status" value="1"/>
</dbReference>
<comment type="caution">
    <text evidence="3">The sequence shown here is derived from an EMBL/GenBank/DDBJ whole genome shotgun (WGS) entry which is preliminary data.</text>
</comment>
<dbReference type="SUPFAM" id="SSF51905">
    <property type="entry name" value="FAD/NAD(P)-binding domain"/>
    <property type="match status" value="1"/>
</dbReference>
<evidence type="ECO:0000256" key="1">
    <source>
        <dbReference type="SAM" id="MobiDB-lite"/>
    </source>
</evidence>
<gene>
    <name evidence="3" type="ORF">Q8F55_008136</name>
</gene>
<sequence length="471" mass="51672">MPFWPQPYESTTSHWQQTNRGPTSLWDHGRDAALPAEADYVIVGAGVTGASLAYHLTRPGATAEGKRVVVLDAKDVGSGASGRNGGHVSPRSFMYLSELWAPLEHGGGGLSMEQSVEAWFFELDNLEYIERLVKDEGLDVDFWRGERYEVFTSEERVAENRAAYAKFTTAIAASRFAGRKLPWTMVDDPAKAKELSRNDRALALNIGPAGSWHPHRGVTALLRLALGSTTSKCDFFSWCPVQAFARAGDGWALDCGERGTIRAKHVILATNAYTRHLFPGDTTGLKDHLVPTLAQAGRVVPPASFAGPRALDHTYAVELGPYLIQTPHAGLVLGPYIDVLEKGRIHSRAELFYQDDDSKVTDGVRRWLQSYCGDDFTGWGQEGPGEGLVHHWSGILAISLDAQPLVGPVPDHPGLWLAAGYNGHGMAMIVNLTRSLASHLKTGEWDAYMPRHYAITKERLDRAQKHADKLT</sequence>
<dbReference type="Gene3D" id="3.50.50.60">
    <property type="entry name" value="FAD/NAD(P)-binding domain"/>
    <property type="match status" value="1"/>
</dbReference>
<evidence type="ECO:0000259" key="2">
    <source>
        <dbReference type="Pfam" id="PF01266"/>
    </source>
</evidence>
<evidence type="ECO:0000313" key="3">
    <source>
        <dbReference type="EMBL" id="KAL1406437.1"/>
    </source>
</evidence>
<keyword evidence="4" id="KW-1185">Reference proteome</keyword>
<reference evidence="3 4" key="1">
    <citation type="submission" date="2023-08" db="EMBL/GenBank/DDBJ databases">
        <title>Annotated Genome Sequence of Vanrija albida AlHP1.</title>
        <authorList>
            <person name="Herzog R."/>
        </authorList>
    </citation>
    <scope>NUCLEOTIDE SEQUENCE [LARGE SCALE GENOMIC DNA]</scope>
    <source>
        <strain evidence="3 4">AlHP1</strain>
    </source>
</reference>
<evidence type="ECO:0000313" key="4">
    <source>
        <dbReference type="Proteomes" id="UP001565368"/>
    </source>
</evidence>
<name>A0ABR3PVH4_9TREE</name>